<proteinExistence type="predicted"/>
<dbReference type="RefSeq" id="XP_031559965.1">
    <property type="nucleotide sequence ID" value="XM_031704105.1"/>
</dbReference>
<feature type="signal peptide" evidence="1">
    <location>
        <begin position="1"/>
        <end position="17"/>
    </location>
</feature>
<evidence type="ECO:0000256" key="1">
    <source>
        <dbReference type="SAM" id="SignalP"/>
    </source>
</evidence>
<dbReference type="AlphaFoldDB" id="A0A6P8I5C9"/>
<keyword evidence="2" id="KW-1185">Reference proteome</keyword>
<organism evidence="2 3">
    <name type="scientific">Actinia tenebrosa</name>
    <name type="common">Australian red waratah sea anemone</name>
    <dbReference type="NCBI Taxonomy" id="6105"/>
    <lineage>
        <taxon>Eukaryota</taxon>
        <taxon>Metazoa</taxon>
        <taxon>Cnidaria</taxon>
        <taxon>Anthozoa</taxon>
        <taxon>Hexacorallia</taxon>
        <taxon>Actiniaria</taxon>
        <taxon>Actiniidae</taxon>
        <taxon>Actinia</taxon>
    </lineage>
</organism>
<dbReference type="GeneID" id="116296142"/>
<dbReference type="OrthoDB" id="10274672at2759"/>
<keyword evidence="1" id="KW-0732">Signal</keyword>
<protein>
    <submittedName>
        <fullName evidence="3">Uncharacterized protein LOC116296142</fullName>
    </submittedName>
</protein>
<sequence>MFKELLILAFFVGLASAKIIVKSENDLKKRDSFEPERLSLPKHILEDADVGDPSIFDEKRGADFDKALSIYDYITDLNKRAACTHYFPSLCPTLARKGYCSKAKAGRKAAFVTRFCGWVCNGC</sequence>
<accession>A0A6P8I5C9</accession>
<dbReference type="InParanoid" id="A0A6P8I5C9"/>
<evidence type="ECO:0000313" key="2">
    <source>
        <dbReference type="Proteomes" id="UP000515163"/>
    </source>
</evidence>
<evidence type="ECO:0000313" key="3">
    <source>
        <dbReference type="RefSeq" id="XP_031559965.1"/>
    </source>
</evidence>
<dbReference type="KEGG" id="aten:116296142"/>
<name>A0A6P8I5C9_ACTTE</name>
<gene>
    <name evidence="3" type="primary">LOC116296142</name>
</gene>
<feature type="chain" id="PRO_5028012062" evidence="1">
    <location>
        <begin position="18"/>
        <end position="123"/>
    </location>
</feature>
<dbReference type="Proteomes" id="UP000515163">
    <property type="component" value="Unplaced"/>
</dbReference>
<reference evidence="3" key="1">
    <citation type="submission" date="2025-08" db="UniProtKB">
        <authorList>
            <consortium name="RefSeq"/>
        </authorList>
    </citation>
    <scope>IDENTIFICATION</scope>
    <source>
        <tissue evidence="3">Tentacle</tissue>
    </source>
</reference>